<evidence type="ECO:0000256" key="1">
    <source>
        <dbReference type="SAM" id="SignalP"/>
    </source>
</evidence>
<proteinExistence type="predicted"/>
<reference evidence="2 3" key="1">
    <citation type="submission" date="2024-04" db="EMBL/GenBank/DDBJ databases">
        <authorList>
            <person name="Fracassetti M."/>
        </authorList>
    </citation>
    <scope>NUCLEOTIDE SEQUENCE [LARGE SCALE GENOMIC DNA]</scope>
</reference>
<protein>
    <recommendedName>
        <fullName evidence="4">Secreted protein</fullName>
    </recommendedName>
</protein>
<gene>
    <name evidence="2" type="ORF">LTRI10_LOCUS36213</name>
</gene>
<sequence length="91" mass="10180">MLLGIVLMAAAVSVFAYQCRRMSGAFAVYLPRHQNGCQRIALLLQFLFLLLLKQGEIIPLAARLKFEYWGYYGIGNPQGGGGFEERVVEEP</sequence>
<evidence type="ECO:0000313" key="3">
    <source>
        <dbReference type="Proteomes" id="UP001497516"/>
    </source>
</evidence>
<organism evidence="2 3">
    <name type="scientific">Linum trigynum</name>
    <dbReference type="NCBI Taxonomy" id="586398"/>
    <lineage>
        <taxon>Eukaryota</taxon>
        <taxon>Viridiplantae</taxon>
        <taxon>Streptophyta</taxon>
        <taxon>Embryophyta</taxon>
        <taxon>Tracheophyta</taxon>
        <taxon>Spermatophyta</taxon>
        <taxon>Magnoliopsida</taxon>
        <taxon>eudicotyledons</taxon>
        <taxon>Gunneridae</taxon>
        <taxon>Pentapetalae</taxon>
        <taxon>rosids</taxon>
        <taxon>fabids</taxon>
        <taxon>Malpighiales</taxon>
        <taxon>Linaceae</taxon>
        <taxon>Linum</taxon>
    </lineage>
</organism>
<accession>A0AAV2FC11</accession>
<dbReference type="EMBL" id="OZ034819">
    <property type="protein sequence ID" value="CAL1395809.1"/>
    <property type="molecule type" value="Genomic_DNA"/>
</dbReference>
<dbReference type="AlphaFoldDB" id="A0AAV2FC11"/>
<feature type="signal peptide" evidence="1">
    <location>
        <begin position="1"/>
        <end position="16"/>
    </location>
</feature>
<keyword evidence="3" id="KW-1185">Reference proteome</keyword>
<feature type="chain" id="PRO_5043393616" description="Secreted protein" evidence="1">
    <location>
        <begin position="17"/>
        <end position="91"/>
    </location>
</feature>
<keyword evidence="1" id="KW-0732">Signal</keyword>
<evidence type="ECO:0000313" key="2">
    <source>
        <dbReference type="EMBL" id="CAL1395809.1"/>
    </source>
</evidence>
<dbReference type="Proteomes" id="UP001497516">
    <property type="component" value="Chromosome 6"/>
</dbReference>
<name>A0AAV2FC11_9ROSI</name>
<evidence type="ECO:0008006" key="4">
    <source>
        <dbReference type="Google" id="ProtNLM"/>
    </source>
</evidence>